<dbReference type="InterPro" id="IPR038648">
    <property type="entry name" value="PHR_sf"/>
</dbReference>
<dbReference type="SUPFAM" id="SSF54695">
    <property type="entry name" value="POZ domain"/>
    <property type="match status" value="1"/>
</dbReference>
<dbReference type="InterPro" id="IPR011333">
    <property type="entry name" value="SKP1/BTB/POZ_sf"/>
</dbReference>
<dbReference type="InterPro" id="IPR000210">
    <property type="entry name" value="BTB/POZ_dom"/>
</dbReference>
<dbReference type="Gene3D" id="2.60.120.820">
    <property type="entry name" value="PHR domain"/>
    <property type="match status" value="1"/>
</dbReference>
<evidence type="ECO:0000256" key="2">
    <source>
        <dbReference type="ARBA" id="ARBA00022490"/>
    </source>
</evidence>
<dbReference type="Gene3D" id="3.30.710.10">
    <property type="entry name" value="Potassium Channel Kv1.1, Chain A"/>
    <property type="match status" value="1"/>
</dbReference>
<gene>
    <name evidence="3" type="ORF">PACLA_8A075342</name>
</gene>
<comment type="subcellular location">
    <subcellularLocation>
        <location evidence="1">Cytoplasm</location>
    </subcellularLocation>
</comment>
<protein>
    <submittedName>
        <fullName evidence="3">BTB POZ domain-containing 6-like</fullName>
    </submittedName>
</protein>
<dbReference type="PANTHER" id="PTHR45774">
    <property type="entry name" value="BTB/POZ DOMAIN-CONTAINING"/>
    <property type="match status" value="1"/>
</dbReference>
<dbReference type="EMBL" id="CACRXK020017404">
    <property type="protein sequence ID" value="CAB4031169.1"/>
    <property type="molecule type" value="Genomic_DNA"/>
</dbReference>
<dbReference type="GO" id="GO:0022008">
    <property type="term" value="P:neurogenesis"/>
    <property type="evidence" value="ECO:0007669"/>
    <property type="project" value="TreeGrafter"/>
</dbReference>
<evidence type="ECO:0000313" key="4">
    <source>
        <dbReference type="Proteomes" id="UP001152795"/>
    </source>
</evidence>
<dbReference type="Pfam" id="PF08005">
    <property type="entry name" value="PHR"/>
    <property type="match status" value="1"/>
</dbReference>
<comment type="caution">
    <text evidence="3">The sequence shown here is derived from an EMBL/GenBank/DDBJ whole genome shotgun (WGS) entry which is preliminary data.</text>
</comment>
<dbReference type="Pfam" id="PF07707">
    <property type="entry name" value="BACK"/>
    <property type="match status" value="1"/>
</dbReference>
<dbReference type="OrthoDB" id="624345at2759"/>
<dbReference type="InterPro" id="IPR012983">
    <property type="entry name" value="PHR"/>
</dbReference>
<dbReference type="Pfam" id="PF00651">
    <property type="entry name" value="BTB"/>
    <property type="match status" value="1"/>
</dbReference>
<dbReference type="SMART" id="SM00875">
    <property type="entry name" value="BACK"/>
    <property type="match status" value="1"/>
</dbReference>
<dbReference type="InterPro" id="IPR011705">
    <property type="entry name" value="BACK"/>
</dbReference>
<dbReference type="PROSITE" id="PS50097">
    <property type="entry name" value="BTB"/>
    <property type="match status" value="1"/>
</dbReference>
<dbReference type="SMART" id="SM00225">
    <property type="entry name" value="BTB"/>
    <property type="match status" value="1"/>
</dbReference>
<evidence type="ECO:0000313" key="3">
    <source>
        <dbReference type="EMBL" id="CAB4031169.1"/>
    </source>
</evidence>
<dbReference type="PANTHER" id="PTHR45774:SF3">
    <property type="entry name" value="BTB (POZ) DOMAIN-CONTAINING 2B-RELATED"/>
    <property type="match status" value="1"/>
</dbReference>
<proteinExistence type="predicted"/>
<name>A0A6S7LF55_PARCT</name>
<keyword evidence="4" id="KW-1185">Reference proteome</keyword>
<keyword evidence="2" id="KW-0963">Cytoplasm</keyword>
<organism evidence="3 4">
    <name type="scientific">Paramuricea clavata</name>
    <name type="common">Red gorgonian</name>
    <name type="synonym">Violescent sea-whip</name>
    <dbReference type="NCBI Taxonomy" id="317549"/>
    <lineage>
        <taxon>Eukaryota</taxon>
        <taxon>Metazoa</taxon>
        <taxon>Cnidaria</taxon>
        <taxon>Anthozoa</taxon>
        <taxon>Octocorallia</taxon>
        <taxon>Malacalcyonacea</taxon>
        <taxon>Plexauridae</taxon>
        <taxon>Paramuricea</taxon>
    </lineage>
</organism>
<dbReference type="Proteomes" id="UP001152795">
    <property type="component" value="Unassembled WGS sequence"/>
</dbReference>
<dbReference type="GO" id="GO:0005829">
    <property type="term" value="C:cytosol"/>
    <property type="evidence" value="ECO:0007669"/>
    <property type="project" value="TreeGrafter"/>
</dbReference>
<accession>A0A6S7LF55</accession>
<evidence type="ECO:0000256" key="1">
    <source>
        <dbReference type="ARBA" id="ARBA00004496"/>
    </source>
</evidence>
<sequence length="437" mass="49752">MASVQCIVDWQSTTNTILERNRHMFNNSDMSDISFICDASDKTFCAHKYVLATSSAVFYAMFYGSLAEKESIVRLPDTNEESLEQFLKFLYTEDCTLTADNVFAILYLAKKYIVPSLKEKCANFLVENLNPENVLDVLDQVTRFDEEDLKRHCWKVIQSHTSKVVASDNFNNISQGTLTKLLMHDNLNVPEVELFHAVLKWIDFQCSCKNLEPTSKNRRSVIGKAIYGLRFFSMSHKKFVKHVAKSGLLTSDELVPIYEKFLVGVDSPALKWKLPNRKPANMVRVSRFSGNVDDMLNGRECYNSLTGYFVFSVDKEVLFLGVRLFAKYDDIQHLVRLEVVENTIVVSGMYVSEPDEDDISGFDVMFKKPIMVKRNDDVTIFADIRGPCKFYGTNAFSTVTNQGITVTVDCPSGPQPYFPESIMLGQQFHELILSILC</sequence>
<reference evidence="3" key="1">
    <citation type="submission" date="2020-04" db="EMBL/GenBank/DDBJ databases">
        <authorList>
            <person name="Alioto T."/>
            <person name="Alioto T."/>
            <person name="Gomez Garrido J."/>
        </authorList>
    </citation>
    <scope>NUCLEOTIDE SEQUENCE</scope>
    <source>
        <strain evidence="3">A484AB</strain>
    </source>
</reference>
<dbReference type="AlphaFoldDB" id="A0A6S7LF55"/>
<dbReference type="Gene3D" id="1.25.40.420">
    <property type="match status" value="1"/>
</dbReference>